<sequence>MKKITAIFTVLLMLAASSAFAAITVEAPAGLVNASKYFTGFTFNATAKIAVSNQTMMVYNSTTDGFYSNGTQTSVNQFSIASDGHNDLYGNCTFSVYNGTDWVTKWTNGSVPTDNLGAGGTGAGTFSWAANQVYGNIQGVLAMGPQGNGTNATTYFTYTSGQSFMVGIANATINATGMQVAQSSRSNGTQMAMLYNNGSIDGSVWDNTWDYYAFGVDADTAQPGFIAGQVKLGSAGVANNVQAKLTAVEGGARSFLTSWTNYNATTYSNKNLISIQRADSQTLLTNGTVNADRNLITGYILDDDASGINQQGDRLFVVMIKAGSTLSTNDLTNRAFKLVYAGTSNTVDYVGNATMGMMAFSADANLKLDGDITRMNPTPTGANSLNLRTVDMSGYTVALADTTQFGPTQSNMTIYNAGGVAVGSFYGKQSADKTMTVGIYESLGTQETGYSLAFLMPNPAVTAVVGYAAAGYQSNASVTALVTPAVANTTAYSQVALRAQWSGLPSNFTPLTDVKNVKGNLPATSKAGSAFTFQMKFTGIGDKINNLKLYKLFPTAAATVRGFSYANSATPSVDGAWWISNAVADGYLNKESVLAPNVEYYLNYVVKDNGSFDANGTAYGINDPIVLGSVPTSSSSSSSGCVFNPAAGFGLEWLLLMLAPMVAIVRSRFKK</sequence>
<gene>
    <name evidence="2" type="ORF">SAMN05660337_0717</name>
</gene>
<dbReference type="EMBL" id="FNGA01000001">
    <property type="protein sequence ID" value="SDK52354.1"/>
    <property type="molecule type" value="Genomic_DNA"/>
</dbReference>
<keyword evidence="3" id="KW-1185">Reference proteome</keyword>
<reference evidence="3" key="1">
    <citation type="submission" date="2016-10" db="EMBL/GenBank/DDBJ databases">
        <authorList>
            <person name="Varghese N."/>
            <person name="Submissions S."/>
        </authorList>
    </citation>
    <scope>NUCLEOTIDE SEQUENCE [LARGE SCALE GENOMIC DNA]</scope>
    <source>
        <strain evidence="3">DSM 16995</strain>
    </source>
</reference>
<dbReference type="Proteomes" id="UP000199053">
    <property type="component" value="Unassembled WGS sequence"/>
</dbReference>
<dbReference type="RefSeq" id="WP_092158274.1">
    <property type="nucleotide sequence ID" value="NZ_FNGA01000001.1"/>
</dbReference>
<feature type="chain" id="PRO_5011472587" evidence="1">
    <location>
        <begin position="22"/>
        <end position="671"/>
    </location>
</feature>
<evidence type="ECO:0000313" key="3">
    <source>
        <dbReference type="Proteomes" id="UP000199053"/>
    </source>
</evidence>
<name>A0A1G9CLM7_9BACT</name>
<evidence type="ECO:0000256" key="1">
    <source>
        <dbReference type="SAM" id="SignalP"/>
    </source>
</evidence>
<keyword evidence="1" id="KW-0732">Signal</keyword>
<dbReference type="OrthoDB" id="5442833at2"/>
<protein>
    <submittedName>
        <fullName evidence="2">Uncharacterized protein</fullName>
    </submittedName>
</protein>
<proteinExistence type="predicted"/>
<accession>A0A1G9CLM7</accession>
<organism evidence="2 3">
    <name type="scientific">Maridesulfovibrio ferrireducens</name>
    <dbReference type="NCBI Taxonomy" id="246191"/>
    <lineage>
        <taxon>Bacteria</taxon>
        <taxon>Pseudomonadati</taxon>
        <taxon>Thermodesulfobacteriota</taxon>
        <taxon>Desulfovibrionia</taxon>
        <taxon>Desulfovibrionales</taxon>
        <taxon>Desulfovibrionaceae</taxon>
        <taxon>Maridesulfovibrio</taxon>
    </lineage>
</organism>
<dbReference type="AlphaFoldDB" id="A0A1G9CLM7"/>
<dbReference type="STRING" id="246191.SAMN05660337_0717"/>
<feature type="signal peptide" evidence="1">
    <location>
        <begin position="1"/>
        <end position="21"/>
    </location>
</feature>
<evidence type="ECO:0000313" key="2">
    <source>
        <dbReference type="EMBL" id="SDK52354.1"/>
    </source>
</evidence>